<accession>A0A9D1A4Y2</accession>
<evidence type="ECO:0000256" key="4">
    <source>
        <dbReference type="ARBA" id="ARBA00022475"/>
    </source>
</evidence>
<evidence type="ECO:0000256" key="3">
    <source>
        <dbReference type="ARBA" id="ARBA00022448"/>
    </source>
</evidence>
<organism evidence="9 10">
    <name type="scientific">Candidatus Copromonas faecavium</name>
    <name type="common">nom. illeg.</name>
    <dbReference type="NCBI Taxonomy" id="2840740"/>
    <lineage>
        <taxon>Bacteria</taxon>
        <taxon>Bacillati</taxon>
        <taxon>Bacillota</taxon>
        <taxon>Clostridia</taxon>
        <taxon>Lachnospirales</taxon>
        <taxon>Lachnospiraceae</taxon>
        <taxon>Candidatus Copromonas (nom. illeg.)</taxon>
    </lineage>
</organism>
<feature type="transmembrane region" description="Helical" evidence="8">
    <location>
        <begin position="173"/>
        <end position="194"/>
    </location>
</feature>
<comment type="subcellular location">
    <subcellularLocation>
        <location evidence="1 8">Cell membrane</location>
        <topology evidence="1 8">Multi-pass membrane protein</topology>
    </subcellularLocation>
</comment>
<evidence type="ECO:0000256" key="1">
    <source>
        <dbReference type="ARBA" id="ARBA00004651"/>
    </source>
</evidence>
<keyword evidence="3" id="KW-0813">Transport</keyword>
<dbReference type="PANTHER" id="PTHR30269:SF0">
    <property type="entry name" value="MEMBRANE TRANSPORTER PROTEIN YFCA-RELATED"/>
    <property type="match status" value="1"/>
</dbReference>
<comment type="caution">
    <text evidence="9">The sequence shown here is derived from an EMBL/GenBank/DDBJ whole genome shotgun (WGS) entry which is preliminary data.</text>
</comment>
<feature type="transmembrane region" description="Helical" evidence="8">
    <location>
        <begin position="200"/>
        <end position="221"/>
    </location>
</feature>
<protein>
    <recommendedName>
        <fullName evidence="8">Probable membrane transporter protein</fullName>
    </recommendedName>
</protein>
<dbReference type="AlphaFoldDB" id="A0A9D1A4Y2"/>
<dbReference type="PANTHER" id="PTHR30269">
    <property type="entry name" value="TRANSMEMBRANE PROTEIN YFCA"/>
    <property type="match status" value="1"/>
</dbReference>
<evidence type="ECO:0000256" key="8">
    <source>
        <dbReference type="RuleBase" id="RU363041"/>
    </source>
</evidence>
<dbReference type="InterPro" id="IPR052017">
    <property type="entry name" value="TSUP"/>
</dbReference>
<feature type="transmembrane region" description="Helical" evidence="8">
    <location>
        <begin position="149"/>
        <end position="166"/>
    </location>
</feature>
<feature type="transmembrane region" description="Helical" evidence="8">
    <location>
        <begin position="97"/>
        <end position="115"/>
    </location>
</feature>
<dbReference type="Pfam" id="PF01925">
    <property type="entry name" value="TauE"/>
    <property type="match status" value="1"/>
</dbReference>
<evidence type="ECO:0000313" key="9">
    <source>
        <dbReference type="EMBL" id="HIR06109.1"/>
    </source>
</evidence>
<gene>
    <name evidence="9" type="ORF">IAB28_09120</name>
</gene>
<evidence type="ECO:0000256" key="7">
    <source>
        <dbReference type="ARBA" id="ARBA00023136"/>
    </source>
</evidence>
<feature type="transmembrane region" description="Helical" evidence="8">
    <location>
        <begin position="71"/>
        <end position="91"/>
    </location>
</feature>
<proteinExistence type="inferred from homology"/>
<evidence type="ECO:0000256" key="5">
    <source>
        <dbReference type="ARBA" id="ARBA00022692"/>
    </source>
</evidence>
<comment type="similarity">
    <text evidence="2 8">Belongs to the 4-toluene sulfonate uptake permease (TSUP) (TC 2.A.102) family.</text>
</comment>
<evidence type="ECO:0000256" key="2">
    <source>
        <dbReference type="ARBA" id="ARBA00009142"/>
    </source>
</evidence>
<feature type="transmembrane region" description="Helical" evidence="8">
    <location>
        <begin position="29"/>
        <end position="50"/>
    </location>
</feature>
<dbReference type="EMBL" id="DVGC01000052">
    <property type="protein sequence ID" value="HIR06109.1"/>
    <property type="molecule type" value="Genomic_DNA"/>
</dbReference>
<evidence type="ECO:0000256" key="6">
    <source>
        <dbReference type="ARBA" id="ARBA00022989"/>
    </source>
</evidence>
<dbReference type="GO" id="GO:0005886">
    <property type="term" value="C:plasma membrane"/>
    <property type="evidence" value="ECO:0007669"/>
    <property type="project" value="UniProtKB-SubCell"/>
</dbReference>
<dbReference type="InterPro" id="IPR002781">
    <property type="entry name" value="TM_pro_TauE-like"/>
</dbReference>
<feature type="transmembrane region" description="Helical" evidence="8">
    <location>
        <begin position="228"/>
        <end position="246"/>
    </location>
</feature>
<feature type="transmembrane region" description="Helical" evidence="8">
    <location>
        <begin position="127"/>
        <end position="143"/>
    </location>
</feature>
<dbReference type="Proteomes" id="UP000824250">
    <property type="component" value="Unassembled WGS sequence"/>
</dbReference>
<keyword evidence="6 8" id="KW-1133">Transmembrane helix</keyword>
<keyword evidence="4 8" id="KW-1003">Cell membrane</keyword>
<keyword evidence="5 8" id="KW-0812">Transmembrane</keyword>
<reference evidence="9" key="2">
    <citation type="journal article" date="2021" name="PeerJ">
        <title>Extensive microbial diversity within the chicken gut microbiome revealed by metagenomics and culture.</title>
        <authorList>
            <person name="Gilroy R."/>
            <person name="Ravi A."/>
            <person name="Getino M."/>
            <person name="Pursley I."/>
            <person name="Horton D.L."/>
            <person name="Alikhan N.F."/>
            <person name="Baker D."/>
            <person name="Gharbi K."/>
            <person name="Hall N."/>
            <person name="Watson M."/>
            <person name="Adriaenssens E.M."/>
            <person name="Foster-Nyarko E."/>
            <person name="Jarju S."/>
            <person name="Secka A."/>
            <person name="Antonio M."/>
            <person name="Oren A."/>
            <person name="Chaudhuri R.R."/>
            <person name="La Ragione R."/>
            <person name="Hildebrand F."/>
            <person name="Pallen M.J."/>
        </authorList>
    </citation>
    <scope>NUCLEOTIDE SEQUENCE</scope>
    <source>
        <strain evidence="9">CHK180-2868</strain>
    </source>
</reference>
<keyword evidence="7 8" id="KW-0472">Membrane</keyword>
<evidence type="ECO:0000313" key="10">
    <source>
        <dbReference type="Proteomes" id="UP000824250"/>
    </source>
</evidence>
<name>A0A9D1A4Y2_9FIRM</name>
<sequence>MEQFLIVCPLVFLAGFVDSIAGGGGLISFPAYLLAGVPVHVILGTSKLSSFPGSIVAAARFGKSGFIRWKLAVPCGILAAAGAFAGAKIALGVEETIIKSLMIVVLPIVAFYVLRGKKTDAKETEELPFKTLLILGAVVSLVIGMYDGFYGPGTGTFLILAFTGLLKMGTRDAAGISKFVNLAADIGALLTFGASGKVNVVLGVVAALFCMAGSYFGSGLVVNNGQKVVRPVILTVLALLFVRVLAG</sequence>
<reference evidence="9" key="1">
    <citation type="submission" date="2020-10" db="EMBL/GenBank/DDBJ databases">
        <authorList>
            <person name="Gilroy R."/>
        </authorList>
    </citation>
    <scope>NUCLEOTIDE SEQUENCE</scope>
    <source>
        <strain evidence="9">CHK180-2868</strain>
    </source>
</reference>